<keyword evidence="1" id="KW-0472">Membrane</keyword>
<dbReference type="PANTHER" id="PTHR39431:SF1">
    <property type="entry name" value="FRPA_C-RELATED PROTEIN"/>
    <property type="match status" value="1"/>
</dbReference>
<organism evidence="2 3">
    <name type="scientific">Neisseria meningitidis</name>
    <dbReference type="NCBI Taxonomy" id="487"/>
    <lineage>
        <taxon>Bacteria</taxon>
        <taxon>Pseudomonadati</taxon>
        <taxon>Pseudomonadota</taxon>
        <taxon>Betaproteobacteria</taxon>
        <taxon>Neisseriales</taxon>
        <taxon>Neisseriaceae</taxon>
        <taxon>Neisseria</taxon>
    </lineage>
</organism>
<evidence type="ECO:0000256" key="1">
    <source>
        <dbReference type="SAM" id="Phobius"/>
    </source>
</evidence>
<keyword evidence="1" id="KW-1133">Transmembrane helix</keyword>
<evidence type="ECO:0000313" key="2">
    <source>
        <dbReference type="EMBL" id="AHW75188.1"/>
    </source>
</evidence>
<name>X5F7Q4_NEIME</name>
<feature type="transmembrane region" description="Helical" evidence="1">
    <location>
        <begin position="108"/>
        <end position="126"/>
    </location>
</feature>
<reference evidence="3" key="2">
    <citation type="submission" date="2014-02" db="EMBL/GenBank/DDBJ databases">
        <title>Complete Genome Sequence of Neisseria meningitides, serogroup A strain 510612.</title>
        <authorList>
            <person name="Zhang X."/>
            <person name="Zhang Y."/>
            <person name="Yang J."/>
            <person name="Zhu Y."/>
            <person name="Jin Q."/>
        </authorList>
    </citation>
    <scope>NUCLEOTIDE SEQUENCE</scope>
    <source>
        <strain evidence="3">NMA510612</strain>
    </source>
</reference>
<gene>
    <name evidence="2" type="primary">frpC1</name>
    <name evidence="2" type="ORF">NMA510612_0886</name>
</gene>
<accession>X5F7Q4</accession>
<proteinExistence type="predicted"/>
<reference evidence="2 3" key="1">
    <citation type="journal article" date="2014" name="Genome Announc.">
        <title>Complete Genome Sequence of Neisseria meningitidis Serogroup A Strain NMA510612, Isolated from a Patient with Bacterial Meningitis in China.</title>
        <authorList>
            <person name="Zhang Y."/>
            <person name="Yang J."/>
            <person name="Xu L."/>
            <person name="Zhu Y."/>
            <person name="Liu B."/>
            <person name="Shao Z."/>
            <person name="Zhang X."/>
            <person name="Jin Q."/>
        </authorList>
    </citation>
    <scope>NUCLEOTIDE SEQUENCE [LARGE SCALE GENOMIC DNA]</scope>
    <source>
        <strain evidence="3">NMA510612</strain>
    </source>
</reference>
<protein>
    <submittedName>
        <fullName evidence="2">Iron-regulated protein frpC</fullName>
    </submittedName>
</protein>
<evidence type="ECO:0000313" key="3">
    <source>
        <dbReference type="Proteomes" id="UP000023582"/>
    </source>
</evidence>
<dbReference type="KEGG" id="nmx:NMA510612_0886"/>
<feature type="transmembrane region" description="Helical" evidence="1">
    <location>
        <begin position="154"/>
        <end position="187"/>
    </location>
</feature>
<dbReference type="PATRIC" id="fig|487.517.peg.889"/>
<dbReference type="AlphaFoldDB" id="X5F7Q4"/>
<keyword evidence="1" id="KW-0812">Transmembrane</keyword>
<dbReference type="EMBL" id="CP007524">
    <property type="protein sequence ID" value="AHW75188.1"/>
    <property type="molecule type" value="Genomic_DNA"/>
</dbReference>
<sequence>MYEEYLTRSHKIDQKEFLREGERLSAKAREFQRTAEEAQKSLKEGIGRAASKFRGNSKEAFVARKVQSDLQKALNASNYNKQQYARRAATALENASKSKVMAANLGKFTYGATVAMGTLSMGSAWWKALDGEGNWSDVGLSSASFLGGLMGVQWGAALGVGAFGLLTGGAGWLVVGAILGGGAGAWWGSLGAEKAWRWFEDFLNLNRSDKYHVYDPLALDLDGDGIETVATKGFSGALFDHRNQGIRTATGWVSADDGLLVRDLNGNGIIDNGAELFGDNTKLADGSFAKHGYAALAELDSNGDNIINAADAAF</sequence>
<dbReference type="Proteomes" id="UP000023582">
    <property type="component" value="Chromosome"/>
</dbReference>
<dbReference type="PANTHER" id="PTHR39431">
    <property type="entry name" value="FRPA/C-RELATED PROTEIN"/>
    <property type="match status" value="1"/>
</dbReference>